<dbReference type="AlphaFoldDB" id="A0ABD8AJL7"/>
<gene>
    <name evidence="1" type="ORF">RRG46_00530</name>
</gene>
<evidence type="ECO:0000313" key="2">
    <source>
        <dbReference type="Proteomes" id="UP001327314"/>
    </source>
</evidence>
<dbReference type="Proteomes" id="UP001327314">
    <property type="component" value="Chromosome"/>
</dbReference>
<sequence length="40" mass="4785">MLAINFDEYYNLIIKGNNLIDLSLLLEHYEGKIHLYWSTL</sequence>
<name>A0ABD8AJL7_9BACT</name>
<dbReference type="RefSeq" id="WP_284520330.1">
    <property type="nucleotide sequence ID" value="NZ_CP103987.1"/>
</dbReference>
<dbReference type="EMBL" id="CP141046">
    <property type="protein sequence ID" value="WQQ20029.1"/>
    <property type="molecule type" value="Genomic_DNA"/>
</dbReference>
<organism evidence="1 2">
    <name type="scientific">Mycoplasmopsis cynos</name>
    <dbReference type="NCBI Taxonomy" id="171284"/>
    <lineage>
        <taxon>Bacteria</taxon>
        <taxon>Bacillati</taxon>
        <taxon>Mycoplasmatota</taxon>
        <taxon>Mycoplasmoidales</taxon>
        <taxon>Metamycoplasmataceae</taxon>
        <taxon>Mycoplasmopsis</taxon>
    </lineage>
</organism>
<protein>
    <submittedName>
        <fullName evidence="1">Uncharacterized protein</fullName>
    </submittedName>
</protein>
<proteinExistence type="predicted"/>
<reference evidence="1 2" key="1">
    <citation type="submission" date="2023-12" db="EMBL/GenBank/DDBJ databases">
        <title>Hybrid Genome Assemblies of Mycoplasma cynos and Mycoplasma felis isolated from Dogs and Cats with Infectious Respiratory Disease.</title>
        <authorList>
            <person name="Framst I."/>
            <person name="Cai H."/>
            <person name="Ramesh P."/>
            <person name="Maboni G."/>
        </authorList>
    </citation>
    <scope>NUCLEOTIDE SEQUENCE [LARGE SCALE GENOMIC DNA]</scope>
    <source>
        <strain evidence="1 2">30510</strain>
    </source>
</reference>
<accession>A0ABD8AJL7</accession>
<evidence type="ECO:0000313" key="1">
    <source>
        <dbReference type="EMBL" id="WQQ20029.1"/>
    </source>
</evidence>